<dbReference type="Proteomes" id="UP000279994">
    <property type="component" value="Unassembled WGS sequence"/>
</dbReference>
<dbReference type="InterPro" id="IPR015590">
    <property type="entry name" value="Aldehyde_DH_dom"/>
</dbReference>
<dbReference type="OrthoDB" id="6882680at2"/>
<evidence type="ECO:0000256" key="4">
    <source>
        <dbReference type="RuleBase" id="RU003345"/>
    </source>
</evidence>
<dbReference type="InterPro" id="IPR016161">
    <property type="entry name" value="Ald_DH/histidinol_DH"/>
</dbReference>
<feature type="domain" description="Aldehyde dehydrogenase" evidence="5">
    <location>
        <begin position="33"/>
        <end position="496"/>
    </location>
</feature>
<dbReference type="Gene3D" id="3.40.309.10">
    <property type="entry name" value="Aldehyde Dehydrogenase, Chain A, domain 2"/>
    <property type="match status" value="1"/>
</dbReference>
<evidence type="ECO:0000256" key="3">
    <source>
        <dbReference type="PROSITE-ProRule" id="PRU10007"/>
    </source>
</evidence>
<dbReference type="AlphaFoldDB" id="A0A3N0GWH8"/>
<name>A0A3N0GWH8_9ACTN</name>
<evidence type="ECO:0000313" key="7">
    <source>
        <dbReference type="Proteomes" id="UP000279994"/>
    </source>
</evidence>
<dbReference type="GO" id="GO:0016620">
    <property type="term" value="F:oxidoreductase activity, acting on the aldehyde or oxo group of donors, NAD or NADP as acceptor"/>
    <property type="evidence" value="ECO:0007669"/>
    <property type="project" value="InterPro"/>
</dbReference>
<dbReference type="Pfam" id="PF00171">
    <property type="entry name" value="Aldedh"/>
    <property type="match status" value="1"/>
</dbReference>
<dbReference type="EMBL" id="RJSF01000007">
    <property type="protein sequence ID" value="RNM16791.1"/>
    <property type="molecule type" value="Genomic_DNA"/>
</dbReference>
<dbReference type="InterPro" id="IPR029510">
    <property type="entry name" value="Ald_DH_CS_GLU"/>
</dbReference>
<dbReference type="SUPFAM" id="SSF53720">
    <property type="entry name" value="ALDH-like"/>
    <property type="match status" value="1"/>
</dbReference>
<accession>A0A3N0GWH8</accession>
<evidence type="ECO:0000256" key="2">
    <source>
        <dbReference type="ARBA" id="ARBA00023002"/>
    </source>
</evidence>
<dbReference type="InterPro" id="IPR016160">
    <property type="entry name" value="Ald_DH_CS_CYS"/>
</dbReference>
<comment type="similarity">
    <text evidence="1 4">Belongs to the aldehyde dehydrogenase family.</text>
</comment>
<dbReference type="PANTHER" id="PTHR11699">
    <property type="entry name" value="ALDEHYDE DEHYDROGENASE-RELATED"/>
    <property type="match status" value="1"/>
</dbReference>
<dbReference type="Gene3D" id="3.40.605.10">
    <property type="entry name" value="Aldehyde Dehydrogenase, Chain A, domain 1"/>
    <property type="match status" value="1"/>
</dbReference>
<keyword evidence="7" id="KW-1185">Reference proteome</keyword>
<proteinExistence type="inferred from homology"/>
<feature type="active site" evidence="3">
    <location>
        <position position="269"/>
    </location>
</feature>
<organism evidence="6 7">
    <name type="scientific">Nocardioides pocheonensis</name>
    <dbReference type="NCBI Taxonomy" id="661485"/>
    <lineage>
        <taxon>Bacteria</taxon>
        <taxon>Bacillati</taxon>
        <taxon>Actinomycetota</taxon>
        <taxon>Actinomycetes</taxon>
        <taxon>Propionibacteriales</taxon>
        <taxon>Nocardioidaceae</taxon>
        <taxon>Nocardioides</taxon>
    </lineage>
</organism>
<protein>
    <submittedName>
        <fullName evidence="6">Succinate-semialdehyde dehydrogenase (NADP(+))</fullName>
    </submittedName>
</protein>
<comment type="caution">
    <text evidence="6">The sequence shown here is derived from an EMBL/GenBank/DDBJ whole genome shotgun (WGS) entry which is preliminary data.</text>
</comment>
<dbReference type="PROSITE" id="PS00070">
    <property type="entry name" value="ALDEHYDE_DEHYDR_CYS"/>
    <property type="match status" value="1"/>
</dbReference>
<dbReference type="FunFam" id="3.40.309.10:FF:000009">
    <property type="entry name" value="Aldehyde dehydrogenase A"/>
    <property type="match status" value="1"/>
</dbReference>
<gene>
    <name evidence="6" type="ORF">EFL26_03355</name>
</gene>
<dbReference type="NCBIfam" id="NF006916">
    <property type="entry name" value="PRK09407.1"/>
    <property type="match status" value="1"/>
</dbReference>
<keyword evidence="2 4" id="KW-0560">Oxidoreductase</keyword>
<sequence length="536" mass="56166">MVEPAETPGPRVVEPAETPSRVDAAYVEALLRWVTSSSGETASALAPFTGDPLPAVPQSSAADVRAAAARARSAQAAWAALPLAERLRPLIRFAELVLKEKDRLLDVVQWETGKSRVHGSIELLGLPAVTAHYAHNAADYLAERPVLSGTPGLVRTRVAHRPKGLVGVIAPWNYPLFLAVGDVIPALVAGNAVLSKADSQAPLSLLAARELAARAGLPDDVWQVVAGRGSVIGPALIDEVDHLAFTGSTATGRELAAACGRRLIGTSMELGGKNPMIVRADADLDAAVTGAVQACFSNAGQICIGIERIYVHESRYAAFVDAFALATKGIRLGAAYDFSVEMGSLTSAEQLEVTRRHVDDAVAKGAKVVAGGRARPDLGPLFFEPTVLVDVTPAMTAYADETFGPVVAVYPVVDDEDAIARANDTDYGLSASIWSRDVETARLMAARIRAGSVNVNDGYVAAIGSVSAPMGGMGASGVGRRHGPDGLLRYTETQTVATQKRALPYPVKPKGFLAAGAAALRAQLAAARLRNRRSTR</sequence>
<reference evidence="6 7" key="1">
    <citation type="submission" date="2018-11" db="EMBL/GenBank/DDBJ databases">
        <authorList>
            <person name="Li F."/>
        </authorList>
    </citation>
    <scope>NUCLEOTIDE SEQUENCE [LARGE SCALE GENOMIC DNA]</scope>
    <source>
        <strain evidence="6 7">Gsoil 818</strain>
    </source>
</reference>
<evidence type="ECO:0000259" key="5">
    <source>
        <dbReference type="Pfam" id="PF00171"/>
    </source>
</evidence>
<evidence type="ECO:0000313" key="6">
    <source>
        <dbReference type="EMBL" id="RNM16791.1"/>
    </source>
</evidence>
<evidence type="ECO:0000256" key="1">
    <source>
        <dbReference type="ARBA" id="ARBA00009986"/>
    </source>
</evidence>
<dbReference type="InterPro" id="IPR016162">
    <property type="entry name" value="Ald_DH_N"/>
</dbReference>
<dbReference type="InterPro" id="IPR016163">
    <property type="entry name" value="Ald_DH_C"/>
</dbReference>
<dbReference type="PROSITE" id="PS00687">
    <property type="entry name" value="ALDEHYDE_DEHYDR_GLU"/>
    <property type="match status" value="1"/>
</dbReference>